<name>A0A1C3H400_9GAMM</name>
<reference evidence="2" key="1">
    <citation type="submission" date="2016-04" db="EMBL/GenBank/DDBJ databases">
        <authorList>
            <person name="Tagini F."/>
        </authorList>
    </citation>
    <scope>NUCLEOTIDE SEQUENCE [LARGE SCALE GENOMIC DNA]</scope>
    <source>
        <strain evidence="2">CHUV0807</strain>
    </source>
</reference>
<protein>
    <submittedName>
        <fullName evidence="1">Uncharacterized protein</fullName>
    </submittedName>
</protein>
<dbReference type="Proteomes" id="UP000190837">
    <property type="component" value="Unassembled WGS sequence"/>
</dbReference>
<organism evidence="1 2">
    <name type="scientific">Cardiobacterium hominis</name>
    <dbReference type="NCBI Taxonomy" id="2718"/>
    <lineage>
        <taxon>Bacteria</taxon>
        <taxon>Pseudomonadati</taxon>
        <taxon>Pseudomonadota</taxon>
        <taxon>Gammaproteobacteria</taxon>
        <taxon>Cardiobacteriales</taxon>
        <taxon>Cardiobacteriaceae</taxon>
        <taxon>Cardiobacterium</taxon>
    </lineage>
</organism>
<dbReference type="RefSeq" id="WP_179123551.1">
    <property type="nucleotide sequence ID" value="NZ_FKLO01000043.1"/>
</dbReference>
<gene>
    <name evidence="1" type="ORF">CHUV0807_1132</name>
</gene>
<evidence type="ECO:0000313" key="1">
    <source>
        <dbReference type="EMBL" id="SAM63579.1"/>
    </source>
</evidence>
<dbReference type="EMBL" id="FKLO01000043">
    <property type="protein sequence ID" value="SAM63579.1"/>
    <property type="molecule type" value="Genomic_DNA"/>
</dbReference>
<accession>A0A1C3H400</accession>
<dbReference type="AlphaFoldDB" id="A0A1C3H400"/>
<proteinExistence type="predicted"/>
<evidence type="ECO:0000313" key="2">
    <source>
        <dbReference type="Proteomes" id="UP000190837"/>
    </source>
</evidence>
<sequence>MKNYTDVINDINAGTTADALSLILREAASRMLESAKAALAMPVYAGEYDAR</sequence>